<keyword evidence="2" id="KW-1185">Reference proteome</keyword>
<dbReference type="STRING" id="1118202.SAMN05443429_11236"/>
<name>A0A1M6HEP4_9FLAO</name>
<gene>
    <name evidence="1" type="ORF">SAMN05443429_11236</name>
</gene>
<protein>
    <submittedName>
        <fullName evidence="1">Uncharacterized protein</fullName>
    </submittedName>
</protein>
<dbReference type="EMBL" id="FQYI01000012">
    <property type="protein sequence ID" value="SHJ20589.1"/>
    <property type="molecule type" value="Genomic_DNA"/>
</dbReference>
<dbReference type="AlphaFoldDB" id="A0A1M6HEP4"/>
<evidence type="ECO:0000313" key="2">
    <source>
        <dbReference type="Proteomes" id="UP000184335"/>
    </source>
</evidence>
<reference evidence="1 2" key="1">
    <citation type="submission" date="2016-11" db="EMBL/GenBank/DDBJ databases">
        <authorList>
            <person name="Jaros S."/>
            <person name="Januszkiewicz K."/>
            <person name="Wedrychowicz H."/>
        </authorList>
    </citation>
    <scope>NUCLEOTIDE SEQUENCE [LARGE SCALE GENOMIC DNA]</scope>
    <source>
        <strain evidence="1 2">DSM 25479</strain>
    </source>
</reference>
<sequence length="190" mass="21695">MRIPAVFKNLSEVLNAEQKCGFCWSFRHAYGEDGMNSIRLTEDEKCCVHLILTWQRKLYSERKVYYTGGIVDRFCDDQFILYAVKTSNLGTNYGNEIPGHEYCESISDSIVEPLFECLTCDNVIDWCLLGIGDIEIKQWNAEAVLFLGDQNFSGLKIYGTFRTYADDLYNRQADRGYYAGGGPLVPDTEI</sequence>
<organism evidence="1 2">
    <name type="scientific">Cruoricaptor ignavus</name>
    <dbReference type="NCBI Taxonomy" id="1118202"/>
    <lineage>
        <taxon>Bacteria</taxon>
        <taxon>Pseudomonadati</taxon>
        <taxon>Bacteroidota</taxon>
        <taxon>Flavobacteriia</taxon>
        <taxon>Flavobacteriales</taxon>
        <taxon>Weeksellaceae</taxon>
        <taxon>Cruoricaptor</taxon>
    </lineage>
</organism>
<accession>A0A1M6HEP4</accession>
<evidence type="ECO:0000313" key="1">
    <source>
        <dbReference type="EMBL" id="SHJ20589.1"/>
    </source>
</evidence>
<dbReference type="Proteomes" id="UP000184335">
    <property type="component" value="Unassembled WGS sequence"/>
</dbReference>
<proteinExistence type="predicted"/>